<dbReference type="AlphaFoldDB" id="A0A4Q2D4J6"/>
<dbReference type="STRING" id="2316362.A0A4Q2D4J6"/>
<evidence type="ECO:0000313" key="1">
    <source>
        <dbReference type="EMBL" id="RXW14287.1"/>
    </source>
</evidence>
<dbReference type="EMBL" id="SDEE01000727">
    <property type="protein sequence ID" value="RXW14287.1"/>
    <property type="molecule type" value="Genomic_DNA"/>
</dbReference>
<proteinExistence type="predicted"/>
<protein>
    <submittedName>
        <fullName evidence="1">Uncharacterized protein</fullName>
    </submittedName>
</protein>
<reference evidence="1 2" key="1">
    <citation type="submission" date="2019-01" db="EMBL/GenBank/DDBJ databases">
        <title>Draft genome sequence of Psathyrella aberdarensis IHI B618.</title>
        <authorList>
            <person name="Buettner E."/>
            <person name="Kellner H."/>
        </authorList>
    </citation>
    <scope>NUCLEOTIDE SEQUENCE [LARGE SCALE GENOMIC DNA]</scope>
    <source>
        <strain evidence="1 2">IHI B618</strain>
    </source>
</reference>
<evidence type="ECO:0000313" key="2">
    <source>
        <dbReference type="Proteomes" id="UP000290288"/>
    </source>
</evidence>
<gene>
    <name evidence="1" type="ORF">EST38_g11565</name>
</gene>
<sequence>MPSASPFSQHLHTNHVPSGIELNHLRCLVDERQKLVDALDREIKALTKRRDEHAKFVKEHSALLSPIRRVPNDILSLIFLACLPHNSPARRLTKLSGYHPALVVSHVCHRWRELSFNTPLLWNVIDIHIPRPLDPREYRIDDAMAQWEGQMQAIYEMTQLWISRSASCPLTVSFSGGLSFTHYANFADKTISTSREKMSCIVDAICDVSNRWKSVYLSVEMGDHDLAITRFFRIPSDDVPILDNLLVNIFFTSPNGWAQSSLQQSVLGMTMGGGLIKAPSLRRLAVGRLWVSPLLLPVNWSQITEISLGPRAYPPDPSFPLSLLALCLNLTRCSLTFEAPSPITTLGPIMNPAAISLGNAHPQGVAANWSPLLLPRLRTLEIWGAEPPVWFAKCLDLPSLRELFLICPVLQDQGGAIELVRKFGEGLTHVTLDPWCLTESRMLHVLGQLPNVVSLRLVDDTFWHQRRWQDPPVMLDSVLEKLTPRYRHDDENGDVGGGGGSSNGVYGACLCPALEKFGCRFSSNVGFTEEAFVRFIASRRKGPRGSLSSRPNVSQLSSVVVAFPSRKPDKTVREALEEMDVNLEDMVLITTYKAQVRAQVMSRMMAQDELDFGICNHDDYLSTVGPFKPTLGGWVL</sequence>
<comment type="caution">
    <text evidence="1">The sequence shown here is derived from an EMBL/GenBank/DDBJ whole genome shotgun (WGS) entry which is preliminary data.</text>
</comment>
<organism evidence="1 2">
    <name type="scientific">Candolleomyces aberdarensis</name>
    <dbReference type="NCBI Taxonomy" id="2316362"/>
    <lineage>
        <taxon>Eukaryota</taxon>
        <taxon>Fungi</taxon>
        <taxon>Dikarya</taxon>
        <taxon>Basidiomycota</taxon>
        <taxon>Agaricomycotina</taxon>
        <taxon>Agaricomycetes</taxon>
        <taxon>Agaricomycetidae</taxon>
        <taxon>Agaricales</taxon>
        <taxon>Agaricineae</taxon>
        <taxon>Psathyrellaceae</taxon>
        <taxon>Candolleomyces</taxon>
    </lineage>
</organism>
<dbReference type="OrthoDB" id="3051815at2759"/>
<name>A0A4Q2D4J6_9AGAR</name>
<dbReference type="Proteomes" id="UP000290288">
    <property type="component" value="Unassembled WGS sequence"/>
</dbReference>
<keyword evidence="2" id="KW-1185">Reference proteome</keyword>
<accession>A0A4Q2D4J6</accession>